<dbReference type="Proteomes" id="UP000823388">
    <property type="component" value="Chromosome 9N"/>
</dbReference>
<evidence type="ECO:0000313" key="3">
    <source>
        <dbReference type="Proteomes" id="UP000823388"/>
    </source>
</evidence>
<feature type="region of interest" description="Disordered" evidence="1">
    <location>
        <begin position="1"/>
        <end position="39"/>
    </location>
</feature>
<dbReference type="EMBL" id="CM029054">
    <property type="protein sequence ID" value="KAG2541811.1"/>
    <property type="molecule type" value="Genomic_DNA"/>
</dbReference>
<evidence type="ECO:0000313" key="2">
    <source>
        <dbReference type="EMBL" id="KAG2541811.1"/>
    </source>
</evidence>
<dbReference type="AlphaFoldDB" id="A0A8T0MWG0"/>
<keyword evidence="3" id="KW-1185">Reference proteome</keyword>
<evidence type="ECO:0000256" key="1">
    <source>
        <dbReference type="SAM" id="MobiDB-lite"/>
    </source>
</evidence>
<organism evidence="2 3">
    <name type="scientific">Panicum virgatum</name>
    <name type="common">Blackwell switchgrass</name>
    <dbReference type="NCBI Taxonomy" id="38727"/>
    <lineage>
        <taxon>Eukaryota</taxon>
        <taxon>Viridiplantae</taxon>
        <taxon>Streptophyta</taxon>
        <taxon>Embryophyta</taxon>
        <taxon>Tracheophyta</taxon>
        <taxon>Spermatophyta</taxon>
        <taxon>Magnoliopsida</taxon>
        <taxon>Liliopsida</taxon>
        <taxon>Poales</taxon>
        <taxon>Poaceae</taxon>
        <taxon>PACMAD clade</taxon>
        <taxon>Panicoideae</taxon>
        <taxon>Panicodae</taxon>
        <taxon>Paniceae</taxon>
        <taxon>Panicinae</taxon>
        <taxon>Panicum</taxon>
        <taxon>Panicum sect. Hiantes</taxon>
    </lineage>
</organism>
<reference evidence="2" key="1">
    <citation type="submission" date="2020-05" db="EMBL/GenBank/DDBJ databases">
        <title>WGS assembly of Panicum virgatum.</title>
        <authorList>
            <person name="Lovell J.T."/>
            <person name="Jenkins J."/>
            <person name="Shu S."/>
            <person name="Juenger T.E."/>
            <person name="Schmutz J."/>
        </authorList>
    </citation>
    <scope>NUCLEOTIDE SEQUENCE</scope>
    <source>
        <strain evidence="2">AP13</strain>
    </source>
</reference>
<comment type="caution">
    <text evidence="2">The sequence shown here is derived from an EMBL/GenBank/DDBJ whole genome shotgun (WGS) entry which is preliminary data.</text>
</comment>
<sequence length="90" mass="10260">MAIGSSPCLPTSGITSLDDVGQERRAEAEGNQQEITAKPRRKAQTLFSFTRRLMAQLPICKYKSKIIWKFTTDSIIDDLYAKKNRKVRLK</sequence>
<protein>
    <submittedName>
        <fullName evidence="2">Uncharacterized protein</fullName>
    </submittedName>
</protein>
<proteinExistence type="predicted"/>
<accession>A0A8T0MWG0</accession>
<name>A0A8T0MWG0_PANVG</name>
<gene>
    <name evidence="2" type="ORF">PVAP13_9NG702700</name>
</gene>